<evidence type="ECO:0000256" key="3">
    <source>
        <dbReference type="ARBA" id="ARBA00023022"/>
    </source>
</evidence>
<protein>
    <recommendedName>
        <fullName evidence="9">Neocarzinostatin</fullName>
    </recommendedName>
</protein>
<evidence type="ECO:0000313" key="8">
    <source>
        <dbReference type="Proteomes" id="UP001156389"/>
    </source>
</evidence>
<accession>A0ABT2K0W4</accession>
<evidence type="ECO:0008006" key="9">
    <source>
        <dbReference type="Google" id="ProtNLM"/>
    </source>
</evidence>
<organism evidence="7 8">
    <name type="scientific">Streptomyces gossypii</name>
    <dbReference type="NCBI Taxonomy" id="2883101"/>
    <lineage>
        <taxon>Bacteria</taxon>
        <taxon>Bacillati</taxon>
        <taxon>Actinomycetota</taxon>
        <taxon>Actinomycetes</taxon>
        <taxon>Kitasatosporales</taxon>
        <taxon>Streptomycetaceae</taxon>
        <taxon>Streptomyces</taxon>
    </lineage>
</organism>
<dbReference type="InterPro" id="IPR002186">
    <property type="entry name" value="Neocarzinostatin_fam"/>
</dbReference>
<comment type="caution">
    <text evidence="7">The sequence shown here is derived from an EMBL/GenBank/DDBJ whole genome shotgun (WGS) entry which is preliminary data.</text>
</comment>
<dbReference type="EMBL" id="JAJAGO010000015">
    <property type="protein sequence ID" value="MCT2593606.1"/>
    <property type="molecule type" value="Genomic_DNA"/>
</dbReference>
<dbReference type="NCBIfam" id="NF040680">
    <property type="entry name" value="chromo_anti"/>
    <property type="match status" value="1"/>
</dbReference>
<dbReference type="PRINTS" id="PR01885">
    <property type="entry name" value="MACROMOMYCIN"/>
</dbReference>
<name>A0ABT2K0W4_9ACTN</name>
<evidence type="ECO:0000313" key="7">
    <source>
        <dbReference type="EMBL" id="MCT2593606.1"/>
    </source>
</evidence>
<evidence type="ECO:0000256" key="4">
    <source>
        <dbReference type="ARBA" id="ARBA00023125"/>
    </source>
</evidence>
<keyword evidence="3" id="KW-0044">Antibiotic</keyword>
<feature type="signal peptide" evidence="6">
    <location>
        <begin position="1"/>
        <end position="32"/>
    </location>
</feature>
<gene>
    <name evidence="7" type="ORF">LHJ74_27500</name>
</gene>
<evidence type="ECO:0000256" key="1">
    <source>
        <dbReference type="ARBA" id="ARBA00010648"/>
    </source>
</evidence>
<keyword evidence="6" id="KW-0732">Signal</keyword>
<keyword evidence="2" id="KW-0929">Antimicrobial</keyword>
<dbReference type="SUPFAM" id="SSF49319">
    <property type="entry name" value="Actinoxanthin-like"/>
    <property type="match status" value="1"/>
</dbReference>
<keyword evidence="8" id="KW-1185">Reference proteome</keyword>
<sequence length="140" mass="13965">MNMLINRSRFSKISVLGAAAAATLLFAGSASAAAAPALTVTPSTGLTDGQTVAVAGSGYVAGTEVGVSQCVNDTTCADATVHTTADANGGFNVSYDVQTTFTATDWNTGETVTVDCAVDDCAIVAWEEVGGPVAHPISFG</sequence>
<dbReference type="RefSeq" id="WP_260220990.1">
    <property type="nucleotide sequence ID" value="NZ_JAJAGO010000015.1"/>
</dbReference>
<dbReference type="Proteomes" id="UP001156389">
    <property type="component" value="Unassembled WGS sequence"/>
</dbReference>
<keyword evidence="5" id="KW-1015">Disulfide bond</keyword>
<evidence type="ECO:0000256" key="6">
    <source>
        <dbReference type="SAM" id="SignalP"/>
    </source>
</evidence>
<evidence type="ECO:0000256" key="5">
    <source>
        <dbReference type="ARBA" id="ARBA00023157"/>
    </source>
</evidence>
<dbReference type="Gene3D" id="2.60.40.230">
    <property type="entry name" value="Neocarzinostatin-like"/>
    <property type="match status" value="1"/>
</dbReference>
<feature type="chain" id="PRO_5046624992" description="Neocarzinostatin" evidence="6">
    <location>
        <begin position="33"/>
        <end position="140"/>
    </location>
</feature>
<dbReference type="InterPro" id="IPR027273">
    <property type="entry name" value="Neocarzinostatin-like"/>
</dbReference>
<keyword evidence="4" id="KW-0238">DNA-binding</keyword>
<dbReference type="Pfam" id="PF00960">
    <property type="entry name" value="Neocarzinostat"/>
    <property type="match status" value="1"/>
</dbReference>
<proteinExistence type="inferred from homology"/>
<comment type="similarity">
    <text evidence="1">Belongs to the neocarzinostatin family.</text>
</comment>
<evidence type="ECO:0000256" key="2">
    <source>
        <dbReference type="ARBA" id="ARBA00022529"/>
    </source>
</evidence>
<reference evidence="7 8" key="1">
    <citation type="submission" date="2021-10" db="EMBL/GenBank/DDBJ databases">
        <title>Streptomyces gossypii sp. nov., isolated from soil collected from cotton field.</title>
        <authorList>
            <person name="Ge X."/>
            <person name="Chen X."/>
            <person name="Liu W."/>
        </authorList>
    </citation>
    <scope>NUCLEOTIDE SEQUENCE [LARGE SCALE GENOMIC DNA]</scope>
    <source>
        <strain evidence="7 8">N2-109</strain>
    </source>
</reference>